<evidence type="ECO:0000313" key="2">
    <source>
        <dbReference type="Proteomes" id="UP001174909"/>
    </source>
</evidence>
<dbReference type="EMBL" id="CASHTH010002664">
    <property type="protein sequence ID" value="CAI8033405.1"/>
    <property type="molecule type" value="Genomic_DNA"/>
</dbReference>
<dbReference type="Proteomes" id="UP001174909">
    <property type="component" value="Unassembled WGS sequence"/>
</dbReference>
<accession>A0AA35SNK7</accession>
<protein>
    <submittedName>
        <fullName evidence="1">Uncharacterized protein</fullName>
    </submittedName>
</protein>
<keyword evidence="2" id="KW-1185">Reference proteome</keyword>
<reference evidence="1" key="1">
    <citation type="submission" date="2023-03" db="EMBL/GenBank/DDBJ databases">
        <authorList>
            <person name="Steffen K."/>
            <person name="Cardenas P."/>
        </authorList>
    </citation>
    <scope>NUCLEOTIDE SEQUENCE</scope>
</reference>
<dbReference type="AlphaFoldDB" id="A0AA35SNK7"/>
<gene>
    <name evidence="1" type="ORF">GBAR_LOCUS18842</name>
</gene>
<proteinExistence type="predicted"/>
<sequence>MVHFPAIAKFLQIPSHLLALFPRRSEPIRRVERCLSWRQTSGPMSSLGRQGIRPGALSYRTLRLS</sequence>
<comment type="caution">
    <text evidence="1">The sequence shown here is derived from an EMBL/GenBank/DDBJ whole genome shotgun (WGS) entry which is preliminary data.</text>
</comment>
<name>A0AA35SNK7_GEOBA</name>
<evidence type="ECO:0000313" key="1">
    <source>
        <dbReference type="EMBL" id="CAI8033405.1"/>
    </source>
</evidence>
<organism evidence="1 2">
    <name type="scientific">Geodia barretti</name>
    <name type="common">Barrett's horny sponge</name>
    <dbReference type="NCBI Taxonomy" id="519541"/>
    <lineage>
        <taxon>Eukaryota</taxon>
        <taxon>Metazoa</taxon>
        <taxon>Porifera</taxon>
        <taxon>Demospongiae</taxon>
        <taxon>Heteroscleromorpha</taxon>
        <taxon>Tetractinellida</taxon>
        <taxon>Astrophorina</taxon>
        <taxon>Geodiidae</taxon>
        <taxon>Geodia</taxon>
    </lineage>
</organism>